<dbReference type="RefSeq" id="WP_413260648.1">
    <property type="nucleotide sequence ID" value="NZ_JBHFNS010000094.1"/>
</dbReference>
<keyword evidence="3" id="KW-1185">Reference proteome</keyword>
<accession>A0ABV4YK13</accession>
<evidence type="ECO:0000313" key="2">
    <source>
        <dbReference type="EMBL" id="MFB2939169.1"/>
    </source>
</evidence>
<evidence type="ECO:0000313" key="3">
    <source>
        <dbReference type="Proteomes" id="UP001576776"/>
    </source>
</evidence>
<dbReference type="InterPro" id="IPR008538">
    <property type="entry name" value="Uma2"/>
</dbReference>
<dbReference type="CDD" id="cd06260">
    <property type="entry name" value="DUF820-like"/>
    <property type="match status" value="1"/>
</dbReference>
<dbReference type="SUPFAM" id="SSF52980">
    <property type="entry name" value="Restriction endonuclease-like"/>
    <property type="match status" value="1"/>
</dbReference>
<gene>
    <name evidence="2" type="ORF">ACE1B6_28290</name>
</gene>
<name>A0ABV4YK13_9CYAN</name>
<sequence>MRFSERVKLEMRSQKVTCMFVATSQLRLVTNAALLSNVTWETLEKLDADLAGTGARLTYLDGCLEIMSPLSDEHEEPRNTLGQLLEIYMRMKNIRFYGRGSTTIGKKELSARKEPDESYCLSTRKSVPDLAIEVIVTSDGIEVLEIYRRVGVREVWFWQDAVISVYCLRETGYELVSNSEVLPELDLRSLEFYSRMADQYDAVNAFMSFLTTDGHR</sequence>
<dbReference type="Proteomes" id="UP001576776">
    <property type="component" value="Unassembled WGS sequence"/>
</dbReference>
<dbReference type="InterPro" id="IPR011335">
    <property type="entry name" value="Restrct_endonuc-II-like"/>
</dbReference>
<protein>
    <submittedName>
        <fullName evidence="2">Uma2 family endonuclease</fullName>
    </submittedName>
</protein>
<dbReference type="PANTHER" id="PTHR47152">
    <property type="entry name" value="SLR2084 PROTEIN-RELATED"/>
    <property type="match status" value="1"/>
</dbReference>
<feature type="domain" description="Putative restriction endonuclease" evidence="1">
    <location>
        <begin position="40"/>
        <end position="187"/>
    </location>
</feature>
<proteinExistence type="predicted"/>
<dbReference type="Pfam" id="PF05685">
    <property type="entry name" value="Uma2"/>
    <property type="match status" value="1"/>
</dbReference>
<dbReference type="PANTHER" id="PTHR47152:SF3">
    <property type="entry name" value="SLR1613 PROTEIN"/>
    <property type="match status" value="1"/>
</dbReference>
<keyword evidence="2" id="KW-0255">Endonuclease</keyword>
<keyword evidence="2" id="KW-0540">Nuclease</keyword>
<keyword evidence="2" id="KW-0378">Hydrolase</keyword>
<reference evidence="2 3" key="1">
    <citation type="submission" date="2024-09" db="EMBL/GenBank/DDBJ databases">
        <title>Floridaenema gen nov. (Aerosakkonemataceae, Aerosakkonematales ord. nov., Cyanobacteria) from benthic tropical and subtropical fresh waters, with the description of four new species.</title>
        <authorList>
            <person name="Moretto J.A."/>
            <person name="Berthold D.E."/>
            <person name="Lefler F.W."/>
            <person name="Huang I.-S."/>
            <person name="Laughinghouse H. IV."/>
        </authorList>
    </citation>
    <scope>NUCLEOTIDE SEQUENCE [LARGE SCALE GENOMIC DNA]</scope>
    <source>
        <strain evidence="2 3">BLCC-F154</strain>
    </source>
</reference>
<organism evidence="2 3">
    <name type="scientific">Floridaenema fluviatile BLCC-F154</name>
    <dbReference type="NCBI Taxonomy" id="3153640"/>
    <lineage>
        <taxon>Bacteria</taxon>
        <taxon>Bacillati</taxon>
        <taxon>Cyanobacteriota</taxon>
        <taxon>Cyanophyceae</taxon>
        <taxon>Oscillatoriophycideae</taxon>
        <taxon>Aerosakkonematales</taxon>
        <taxon>Aerosakkonemataceae</taxon>
        <taxon>Floridanema</taxon>
        <taxon>Floridanema fluviatile</taxon>
    </lineage>
</organism>
<dbReference type="InterPro" id="IPR012296">
    <property type="entry name" value="Nuclease_put_TT1808"/>
</dbReference>
<dbReference type="EMBL" id="JBHFNS010000094">
    <property type="protein sequence ID" value="MFB2939169.1"/>
    <property type="molecule type" value="Genomic_DNA"/>
</dbReference>
<dbReference type="GO" id="GO:0004519">
    <property type="term" value="F:endonuclease activity"/>
    <property type="evidence" value="ECO:0007669"/>
    <property type="project" value="UniProtKB-KW"/>
</dbReference>
<evidence type="ECO:0000259" key="1">
    <source>
        <dbReference type="Pfam" id="PF05685"/>
    </source>
</evidence>
<dbReference type="Gene3D" id="3.90.1570.10">
    <property type="entry name" value="tt1808, chain A"/>
    <property type="match status" value="1"/>
</dbReference>
<comment type="caution">
    <text evidence="2">The sequence shown here is derived from an EMBL/GenBank/DDBJ whole genome shotgun (WGS) entry which is preliminary data.</text>
</comment>